<name>A0A4R5U4F0_9GAMM</name>
<evidence type="ECO:0008006" key="4">
    <source>
        <dbReference type="Google" id="ProtNLM"/>
    </source>
</evidence>
<dbReference type="Gene3D" id="3.40.50.1820">
    <property type="entry name" value="alpha/beta hydrolase"/>
    <property type="match status" value="1"/>
</dbReference>
<gene>
    <name evidence="2" type="ORF">E2F46_01760</name>
</gene>
<dbReference type="SUPFAM" id="SSF53474">
    <property type="entry name" value="alpha/beta-Hydrolases"/>
    <property type="match status" value="1"/>
</dbReference>
<protein>
    <recommendedName>
        <fullName evidence="4">Alpha/beta hydrolase</fullName>
    </recommendedName>
</protein>
<comment type="caution">
    <text evidence="2">The sequence shown here is derived from an EMBL/GenBank/DDBJ whole genome shotgun (WGS) entry which is preliminary data.</text>
</comment>
<evidence type="ECO:0000313" key="3">
    <source>
        <dbReference type="Proteomes" id="UP000294796"/>
    </source>
</evidence>
<keyword evidence="3" id="KW-1185">Reference proteome</keyword>
<dbReference type="EMBL" id="SMTF01000001">
    <property type="protein sequence ID" value="TDK28632.1"/>
    <property type="molecule type" value="Genomic_DNA"/>
</dbReference>
<feature type="signal peptide" evidence="1">
    <location>
        <begin position="1"/>
        <end position="19"/>
    </location>
</feature>
<dbReference type="InterPro" id="IPR029058">
    <property type="entry name" value="AB_hydrolase_fold"/>
</dbReference>
<dbReference type="Proteomes" id="UP000294796">
    <property type="component" value="Unassembled WGS sequence"/>
</dbReference>
<reference evidence="2 3" key="1">
    <citation type="submission" date="2019-03" db="EMBL/GenBank/DDBJ databases">
        <title>Luteimonas zhaokaii sp.nov., isolated from the rectal contents of Plateau pika in Yushu, Qinghai Province, China.</title>
        <authorList>
            <person name="Zhang G."/>
        </authorList>
    </citation>
    <scope>NUCLEOTIDE SEQUENCE [LARGE SCALE GENOMIC DNA]</scope>
    <source>
        <strain evidence="2 3">B9</strain>
    </source>
</reference>
<dbReference type="PANTHER" id="PTHR37946:SF1">
    <property type="entry name" value="SLL1969 PROTEIN"/>
    <property type="match status" value="1"/>
</dbReference>
<accession>A0A4R5U4F0</accession>
<sequence length="526" mass="57493">MSRAHALQPGRMWLAFLLAALLAACRTTPEPDVPQAVSAARQAYDALHDAPEDAAAMAAYQGALARLGIWLERQPADRQSAALAASGLRLDDHDLGEAGLRYRRAQGVSTRRLERRHTRDGIGLPMVAWRSNDGSGPWDRFLPPEGIYLPATALLEREAGGWVLRMVSPLAHAQATLAGRDWPLAADTTAAFALLLAQPGASELGRTGFFGLFNPQNARRAERVYLMKGYDPSKIPLLTVHGLQSTPLTFANLANDLFADPEFRQRYQLWQYHYPTGMAVLHNATQLRTALRRTLDELDPEGKHFATRNIVTMGHSMGGVITHTLVSDSGSALWDSVVDVPPQALTQCPPEAVEALHANLVFERDPRVVRAIFIAAPHRGSEMADNWIGTLGQRLFHRDQAALGPYSFLLECARDRIDPRFASLLHDGKFSSIRTLSSQSRPVMALSDIPPAVPFHSIIGQRRPGPMETGSDGVVPYSSSHMDGAESELIVPYGHSAFRHPDAVKEILRILHLQAARSPVPAGVAP</sequence>
<keyword evidence="1" id="KW-0732">Signal</keyword>
<proteinExistence type="predicted"/>
<dbReference type="AlphaFoldDB" id="A0A4R5U4F0"/>
<evidence type="ECO:0000313" key="2">
    <source>
        <dbReference type="EMBL" id="TDK28632.1"/>
    </source>
</evidence>
<organism evidence="2 3">
    <name type="scientific">Luteimonas aestuarii</name>
    <dbReference type="NCBI Taxonomy" id="453837"/>
    <lineage>
        <taxon>Bacteria</taxon>
        <taxon>Pseudomonadati</taxon>
        <taxon>Pseudomonadota</taxon>
        <taxon>Gammaproteobacteria</taxon>
        <taxon>Lysobacterales</taxon>
        <taxon>Lysobacteraceae</taxon>
        <taxon>Luteimonas</taxon>
    </lineage>
</organism>
<dbReference type="PANTHER" id="PTHR37946">
    <property type="entry name" value="SLL1969 PROTEIN"/>
    <property type="match status" value="1"/>
</dbReference>
<feature type="chain" id="PRO_5020305741" description="Alpha/beta hydrolase" evidence="1">
    <location>
        <begin position="20"/>
        <end position="526"/>
    </location>
</feature>
<dbReference type="OrthoDB" id="869379at2"/>
<dbReference type="RefSeq" id="WP_133320452.1">
    <property type="nucleotide sequence ID" value="NZ_SMTF01000001.1"/>
</dbReference>
<evidence type="ECO:0000256" key="1">
    <source>
        <dbReference type="SAM" id="SignalP"/>
    </source>
</evidence>
<dbReference type="PROSITE" id="PS51257">
    <property type="entry name" value="PROKAR_LIPOPROTEIN"/>
    <property type="match status" value="1"/>
</dbReference>